<dbReference type="CDD" id="cd05233">
    <property type="entry name" value="SDR_c"/>
    <property type="match status" value="1"/>
</dbReference>
<organism evidence="3 4">
    <name type="scientific">Anaerofustis stercorihominis</name>
    <dbReference type="NCBI Taxonomy" id="214853"/>
    <lineage>
        <taxon>Bacteria</taxon>
        <taxon>Bacillati</taxon>
        <taxon>Bacillota</taxon>
        <taxon>Clostridia</taxon>
        <taxon>Eubacteriales</taxon>
        <taxon>Eubacteriaceae</taxon>
        <taxon>Anaerofustis</taxon>
    </lineage>
</organism>
<reference evidence="3 4" key="1">
    <citation type="submission" date="2018-08" db="EMBL/GenBank/DDBJ databases">
        <title>A genome reference for cultivated species of the human gut microbiota.</title>
        <authorList>
            <person name="Zou Y."/>
            <person name="Xue W."/>
            <person name="Luo G."/>
        </authorList>
    </citation>
    <scope>NUCLEOTIDE SEQUENCE [LARGE SCALE GENOMIC DNA]</scope>
    <source>
        <strain evidence="3 4">AM25-6</strain>
    </source>
</reference>
<proteinExistence type="inferred from homology"/>
<comment type="caution">
    <text evidence="3">The sequence shown here is derived from an EMBL/GenBank/DDBJ whole genome shotgun (WGS) entry which is preliminary data.</text>
</comment>
<dbReference type="GO" id="GO:0016491">
    <property type="term" value="F:oxidoreductase activity"/>
    <property type="evidence" value="ECO:0007669"/>
    <property type="project" value="UniProtKB-KW"/>
</dbReference>
<dbReference type="SUPFAM" id="SSF51735">
    <property type="entry name" value="NAD(P)-binding Rossmann-fold domains"/>
    <property type="match status" value="1"/>
</dbReference>
<name>A0A3E3DYS8_9FIRM</name>
<sequence length="240" mass="26649">MGSKLQDKVAIVTGATGGIGREIVKALASEGAKVLMADINEEALKSLKKEIGENIEYYSGDLCDLDTCRKIAAHCKDTFGKLDILVNSVGVALRKPLIDVTKEEFMKLYEVNVYTTLSMTQACYELLKDSDSSDIISIVSSSGMYPHIHQGAYCSTKYAQRALNEVLNIELFDDDIRVHNLYPSAVETPMAKIARGDLAENMSCKPEEIAEIIVFILSNRNNSVIDNLIIRRYTKRPDEM</sequence>
<accession>A0A3E3DYS8</accession>
<evidence type="ECO:0000256" key="2">
    <source>
        <dbReference type="ARBA" id="ARBA00023002"/>
    </source>
</evidence>
<evidence type="ECO:0000313" key="4">
    <source>
        <dbReference type="Proteomes" id="UP000261212"/>
    </source>
</evidence>
<dbReference type="Pfam" id="PF00106">
    <property type="entry name" value="adh_short"/>
    <property type="match status" value="1"/>
</dbReference>
<dbReference type="InterPro" id="IPR002347">
    <property type="entry name" value="SDR_fam"/>
</dbReference>
<dbReference type="RefSeq" id="WP_117532153.1">
    <property type="nucleotide sequence ID" value="NZ_QUSM01000003.1"/>
</dbReference>
<gene>
    <name evidence="3" type="ORF">DW687_06630</name>
</gene>
<dbReference type="PRINTS" id="PR00081">
    <property type="entry name" value="GDHRDH"/>
</dbReference>
<comment type="similarity">
    <text evidence="1">Belongs to the short-chain dehydrogenases/reductases (SDR) family.</text>
</comment>
<dbReference type="Gene3D" id="3.40.50.720">
    <property type="entry name" value="NAD(P)-binding Rossmann-like Domain"/>
    <property type="match status" value="1"/>
</dbReference>
<dbReference type="InterPro" id="IPR036291">
    <property type="entry name" value="NAD(P)-bd_dom_sf"/>
</dbReference>
<dbReference type="EMBL" id="QUSM01000003">
    <property type="protein sequence ID" value="RGD74437.1"/>
    <property type="molecule type" value="Genomic_DNA"/>
</dbReference>
<dbReference type="Proteomes" id="UP000261212">
    <property type="component" value="Unassembled WGS sequence"/>
</dbReference>
<protein>
    <submittedName>
        <fullName evidence="3">SDR family oxidoreductase</fullName>
    </submittedName>
</protein>
<dbReference type="AlphaFoldDB" id="A0A3E3DYS8"/>
<evidence type="ECO:0000313" key="3">
    <source>
        <dbReference type="EMBL" id="RGD74437.1"/>
    </source>
</evidence>
<dbReference type="PANTHER" id="PTHR42901:SF1">
    <property type="entry name" value="ALCOHOL DEHYDROGENASE"/>
    <property type="match status" value="1"/>
</dbReference>
<evidence type="ECO:0000256" key="1">
    <source>
        <dbReference type="ARBA" id="ARBA00006484"/>
    </source>
</evidence>
<keyword evidence="2" id="KW-0560">Oxidoreductase</keyword>
<dbReference type="PANTHER" id="PTHR42901">
    <property type="entry name" value="ALCOHOL DEHYDROGENASE"/>
    <property type="match status" value="1"/>
</dbReference>